<dbReference type="AlphaFoldDB" id="A0A7J6P3I7"/>
<comment type="caution">
    <text evidence="3">The sequence shown here is derived from an EMBL/GenBank/DDBJ whole genome shotgun (WGS) entry which is preliminary data.</text>
</comment>
<feature type="compositionally biased region" description="Basic and acidic residues" evidence="2">
    <location>
        <begin position="287"/>
        <end position="311"/>
    </location>
</feature>
<reference evidence="3 4" key="1">
    <citation type="submission" date="2020-04" db="EMBL/GenBank/DDBJ databases">
        <title>Perkinsus olseni comparative genomics.</title>
        <authorList>
            <person name="Bogema D.R."/>
        </authorList>
    </citation>
    <scope>NUCLEOTIDE SEQUENCE [LARGE SCALE GENOMIC DNA]</scope>
    <source>
        <strain evidence="3">00978-12</strain>
    </source>
</reference>
<organism evidence="3 4">
    <name type="scientific">Perkinsus olseni</name>
    <name type="common">Perkinsus atlanticus</name>
    <dbReference type="NCBI Taxonomy" id="32597"/>
    <lineage>
        <taxon>Eukaryota</taxon>
        <taxon>Sar</taxon>
        <taxon>Alveolata</taxon>
        <taxon>Perkinsozoa</taxon>
        <taxon>Perkinsea</taxon>
        <taxon>Perkinsida</taxon>
        <taxon>Perkinsidae</taxon>
        <taxon>Perkinsus</taxon>
    </lineage>
</organism>
<dbReference type="Proteomes" id="UP000541610">
    <property type="component" value="Unassembled WGS sequence"/>
</dbReference>
<proteinExistence type="predicted"/>
<sequence>MMSSSTELAPPDPEIWSRARQFLTRLESADAREQDDLLVPSAESLSSTQEADGRGLSSLVKIIKLQNERIASLQASLEGRSSTDSRHQSGGDGALIHELRTELSKAREEVVSLHEHIRQAREMKETEERLGLNIARAMMDEAGGESCREITDSEDCLFTARLFARQRSLLVSALRVADELREDNVKLSLQLSNIRSRLERLGGEAAVKGLSAAVQARDRQIAEKDAKIVDLSARLEAMRRQAADEGSSTSLESSMISERTNLEASDTEKALLVDTQETGLSVVSGPHDGRHIRDHDVNENKEQPGTREVIERCSAVTESEDSQSPVHASTDGTVRGQGQHVRGEAMVPPPAPLLTGRDLDVTDVSMEVVEGAATVRNSTVMASEANRGLQRATPTSKVIPEPAVVAVSTPGRVSNATKLSLSATTFNGVKRRATTNVKLRNPRLDLASVAPSTDTKLSASRQPAAPVCDGGFAGVAPLPQSGDLLRGSYFASTIRRIAAASPGYDSPSVWSPQQPPMVQRHYSANATSNCRGAKEASTAIARQLSGTPILTADLPRRDTPDAHSLQAGMVRPPPTLSSHIPRPPQFMNLGALSHRSTVASTTTTSRQSSAAQFVPLVGSPVTTEQASFLGISPGGGRVTPGSSGLRMVNNTPIPQLPLHKAANYTVGLPLWSAASSGQRGNGLPVLGQGGTGGLETDAALRSFQILTENFDRLGPSLACDVIYRLSRCGTRREDLPRITKKFINVTSGSVGPSFPLHIDLVPAPDAVKAVQGFWDLGHKTVAKRVLVCRSSA</sequence>
<feature type="compositionally biased region" description="Low complexity" evidence="2">
    <location>
        <begin position="245"/>
        <end position="258"/>
    </location>
</feature>
<evidence type="ECO:0000256" key="2">
    <source>
        <dbReference type="SAM" id="MobiDB-lite"/>
    </source>
</evidence>
<dbReference type="OrthoDB" id="435617at2759"/>
<evidence type="ECO:0000313" key="3">
    <source>
        <dbReference type="EMBL" id="KAF4690655.1"/>
    </source>
</evidence>
<dbReference type="EMBL" id="JABANP010000095">
    <property type="protein sequence ID" value="KAF4690655.1"/>
    <property type="molecule type" value="Genomic_DNA"/>
</dbReference>
<keyword evidence="1" id="KW-0175">Coiled coil</keyword>
<evidence type="ECO:0000256" key="1">
    <source>
        <dbReference type="SAM" id="Coils"/>
    </source>
</evidence>
<accession>A0A7J6P3I7</accession>
<evidence type="ECO:0000313" key="4">
    <source>
        <dbReference type="Proteomes" id="UP000541610"/>
    </source>
</evidence>
<feature type="region of interest" description="Disordered" evidence="2">
    <location>
        <begin position="280"/>
        <end position="357"/>
    </location>
</feature>
<name>A0A7J6P3I7_PEROL</name>
<protein>
    <submittedName>
        <fullName evidence="3">Uncharacterized protein</fullName>
    </submittedName>
</protein>
<feature type="coiled-coil region" evidence="1">
    <location>
        <begin position="96"/>
        <end position="123"/>
    </location>
</feature>
<feature type="compositionally biased region" description="Polar residues" evidence="2">
    <location>
        <begin position="322"/>
        <end position="332"/>
    </location>
</feature>
<gene>
    <name evidence="3" type="ORF">FOZ60_017146</name>
</gene>
<feature type="region of interest" description="Disordered" evidence="2">
    <location>
        <begin position="240"/>
        <end position="263"/>
    </location>
</feature>